<sequence length="239" mass="27279">MANLVVHPGLGPTQHFDNPANAAAVNPELLRHRCRLAWYVKRLRNRYMLVTSTAYKDASKRELARFLATSPTDERDLLPFPWHVAGRREPQTAKYLYIGQDQRILRLSAQHEAPRFMFGDAKSADPGRVSTKCSDPAYVLELRSRGVVPSTEKVPTRDLPDEVETAESTLVAESQTLDVASRSHYIIPFHHESELLELDGREFTSWADTYGHCRACHIQPDDRYGRDVDDTPEDLFEYI</sequence>
<dbReference type="EMBL" id="CM002800">
    <property type="protein sequence ID" value="KZN85835.1"/>
    <property type="molecule type" value="Genomic_DNA"/>
</dbReference>
<dbReference type="AlphaFoldDB" id="A0A167RCV2"/>
<evidence type="ECO:0000313" key="1">
    <source>
        <dbReference type="EMBL" id="KZN85835.1"/>
    </source>
</evidence>
<name>A0A167RCV2_PENCH</name>
<accession>A0A167RCV2</accession>
<protein>
    <submittedName>
        <fullName evidence="1">Uncharacterized protein</fullName>
    </submittedName>
</protein>
<reference evidence="1" key="1">
    <citation type="journal article" date="2014" name="Genome Announc.">
        <title>Complete sequencing and chromosome-scale genome assembly of the industrial progenitor strain P2niaD18 from the penicillin producer Penicillium chrysogenum.</title>
        <authorList>
            <person name="Specht T."/>
            <person name="Dahlmann T.A."/>
            <person name="Zadra I."/>
            <person name="Kurnsteiner H."/>
            <person name="Kuck U."/>
        </authorList>
    </citation>
    <scope>NUCLEOTIDE SEQUENCE [LARGE SCALE GENOMIC DNA]</scope>
    <source>
        <strain evidence="1">P2niaD18</strain>
    </source>
</reference>
<proteinExistence type="predicted"/>
<dbReference type="Proteomes" id="UP000076449">
    <property type="component" value="Chromosome III"/>
</dbReference>
<gene>
    <name evidence="1" type="ORF">EN45_100310</name>
</gene>
<organism evidence="1">
    <name type="scientific">Penicillium chrysogenum</name>
    <name type="common">Penicillium notatum</name>
    <dbReference type="NCBI Taxonomy" id="5076"/>
    <lineage>
        <taxon>Eukaryota</taxon>
        <taxon>Fungi</taxon>
        <taxon>Dikarya</taxon>
        <taxon>Ascomycota</taxon>
        <taxon>Pezizomycotina</taxon>
        <taxon>Eurotiomycetes</taxon>
        <taxon>Eurotiomycetidae</taxon>
        <taxon>Eurotiales</taxon>
        <taxon>Aspergillaceae</taxon>
        <taxon>Penicillium</taxon>
        <taxon>Penicillium chrysogenum species complex</taxon>
    </lineage>
</organism>